<reference evidence="1 2" key="1">
    <citation type="journal article" date="2020" name="ISME J.">
        <title>Uncovering the hidden diversity of litter-decomposition mechanisms in mushroom-forming fungi.</title>
        <authorList>
            <person name="Floudas D."/>
            <person name="Bentzer J."/>
            <person name="Ahren D."/>
            <person name="Johansson T."/>
            <person name="Persson P."/>
            <person name="Tunlid A."/>
        </authorList>
    </citation>
    <scope>NUCLEOTIDE SEQUENCE [LARGE SCALE GENOMIC DNA]</scope>
    <source>
        <strain evidence="1 2">CBS 291.85</strain>
    </source>
</reference>
<dbReference type="Proteomes" id="UP000559256">
    <property type="component" value="Unassembled WGS sequence"/>
</dbReference>
<protein>
    <submittedName>
        <fullName evidence="1">Uncharacterized protein</fullName>
    </submittedName>
</protein>
<accession>A0A8H5FRT8</accession>
<gene>
    <name evidence="1" type="ORF">D9758_015727</name>
</gene>
<evidence type="ECO:0000313" key="1">
    <source>
        <dbReference type="EMBL" id="KAF5346799.1"/>
    </source>
</evidence>
<name>A0A8H5FRT8_9AGAR</name>
<proteinExistence type="predicted"/>
<sequence length="59" mass="6642">MVTPEGGGLYTQTIAGTVHANRIHWKATICCAVACRMGSSLWWTDWIPLLDLLNLYRHV</sequence>
<evidence type="ECO:0000313" key="2">
    <source>
        <dbReference type="Proteomes" id="UP000559256"/>
    </source>
</evidence>
<organism evidence="1 2">
    <name type="scientific">Tetrapyrgos nigripes</name>
    <dbReference type="NCBI Taxonomy" id="182062"/>
    <lineage>
        <taxon>Eukaryota</taxon>
        <taxon>Fungi</taxon>
        <taxon>Dikarya</taxon>
        <taxon>Basidiomycota</taxon>
        <taxon>Agaricomycotina</taxon>
        <taxon>Agaricomycetes</taxon>
        <taxon>Agaricomycetidae</taxon>
        <taxon>Agaricales</taxon>
        <taxon>Marasmiineae</taxon>
        <taxon>Marasmiaceae</taxon>
        <taxon>Tetrapyrgos</taxon>
    </lineage>
</organism>
<dbReference type="AlphaFoldDB" id="A0A8H5FRT8"/>
<dbReference type="EMBL" id="JAACJM010000099">
    <property type="protein sequence ID" value="KAF5346799.1"/>
    <property type="molecule type" value="Genomic_DNA"/>
</dbReference>
<comment type="caution">
    <text evidence="1">The sequence shown here is derived from an EMBL/GenBank/DDBJ whole genome shotgun (WGS) entry which is preliminary data.</text>
</comment>
<keyword evidence="2" id="KW-1185">Reference proteome</keyword>